<feature type="signal peptide" evidence="1">
    <location>
        <begin position="1"/>
        <end position="24"/>
    </location>
</feature>
<sequence>MRRTATVSTALITVCCLAPLTACTGGGDESSPKPSAQTVLKLSQSADTAGAGGDGTMRITPDTVLYVRSTSNGTPEHDLYAIVTFSAENRSRRPVTATTKTGGFRWKAADGHIVRAGNSKSAARIAPTGFADGGPTVAGGTFRRDTVAFDITHAEKGGTLLYVDGNGDAHRWQLPATSSGRAVSALKLALT</sequence>
<comment type="caution">
    <text evidence="2">The sequence shown here is derived from an EMBL/GenBank/DDBJ whole genome shotgun (WGS) entry which is preliminary data.</text>
</comment>
<dbReference type="RefSeq" id="WP_352065254.1">
    <property type="nucleotide sequence ID" value="NZ_JBEPAW010000057.1"/>
</dbReference>
<feature type="chain" id="PRO_5046868442" description="Lipoprotein" evidence="1">
    <location>
        <begin position="25"/>
        <end position="191"/>
    </location>
</feature>
<accession>A0ABV1UGD5</accession>
<protein>
    <recommendedName>
        <fullName evidence="4">Lipoprotein</fullName>
    </recommendedName>
</protein>
<gene>
    <name evidence="2" type="ORF">ABT272_34370</name>
</gene>
<dbReference type="Proteomes" id="UP001470023">
    <property type="component" value="Unassembled WGS sequence"/>
</dbReference>
<keyword evidence="3" id="KW-1185">Reference proteome</keyword>
<evidence type="ECO:0000313" key="2">
    <source>
        <dbReference type="EMBL" id="MER6432775.1"/>
    </source>
</evidence>
<evidence type="ECO:0008006" key="4">
    <source>
        <dbReference type="Google" id="ProtNLM"/>
    </source>
</evidence>
<reference evidence="2 3" key="1">
    <citation type="submission" date="2024-06" db="EMBL/GenBank/DDBJ databases">
        <title>The Natural Products Discovery Center: Release of the First 8490 Sequenced Strains for Exploring Actinobacteria Biosynthetic Diversity.</title>
        <authorList>
            <person name="Kalkreuter E."/>
            <person name="Kautsar S.A."/>
            <person name="Yang D."/>
            <person name="Bader C.D."/>
            <person name="Teijaro C.N."/>
            <person name="Fluegel L."/>
            <person name="Davis C.M."/>
            <person name="Simpson J.R."/>
            <person name="Lauterbach L."/>
            <person name="Steele A.D."/>
            <person name="Gui C."/>
            <person name="Meng S."/>
            <person name="Li G."/>
            <person name="Viehrig K."/>
            <person name="Ye F."/>
            <person name="Su P."/>
            <person name="Kiefer A.F."/>
            <person name="Nichols A."/>
            <person name="Cepeda A.J."/>
            <person name="Yan W."/>
            <person name="Fan B."/>
            <person name="Jiang Y."/>
            <person name="Adhikari A."/>
            <person name="Zheng C.-J."/>
            <person name="Schuster L."/>
            <person name="Cowan T.M."/>
            <person name="Smanski M.J."/>
            <person name="Chevrette M.G."/>
            <person name="De Carvalho L.P.S."/>
            <person name="Shen B."/>
        </authorList>
    </citation>
    <scope>NUCLEOTIDE SEQUENCE [LARGE SCALE GENOMIC DNA]</scope>
    <source>
        <strain evidence="2 3">NPDC001166</strain>
    </source>
</reference>
<proteinExistence type="predicted"/>
<dbReference type="EMBL" id="JBEPAZ010000047">
    <property type="protein sequence ID" value="MER6432775.1"/>
    <property type="molecule type" value="Genomic_DNA"/>
</dbReference>
<evidence type="ECO:0000256" key="1">
    <source>
        <dbReference type="SAM" id="SignalP"/>
    </source>
</evidence>
<keyword evidence="1" id="KW-0732">Signal</keyword>
<organism evidence="2 3">
    <name type="scientific">Streptomyces sp. 900105245</name>
    <dbReference type="NCBI Taxonomy" id="3154379"/>
    <lineage>
        <taxon>Bacteria</taxon>
        <taxon>Bacillati</taxon>
        <taxon>Actinomycetota</taxon>
        <taxon>Actinomycetes</taxon>
        <taxon>Kitasatosporales</taxon>
        <taxon>Streptomycetaceae</taxon>
        <taxon>Streptomyces</taxon>
    </lineage>
</organism>
<evidence type="ECO:0000313" key="3">
    <source>
        <dbReference type="Proteomes" id="UP001470023"/>
    </source>
</evidence>
<name>A0ABV1UGD5_9ACTN</name>